<comment type="caution">
    <text evidence="1">The sequence shown here is derived from an EMBL/GenBank/DDBJ whole genome shotgun (WGS) entry which is preliminary data.</text>
</comment>
<dbReference type="Proteomes" id="UP000195569">
    <property type="component" value="Unassembled WGS sequence"/>
</dbReference>
<sequence>MFGDRECVEAVVVDGAQRATLRRVDAELLTRMPPGRHRNLLYESSICAGGGWNGRLSQAGLFVKLVILIKQFTRETI</sequence>
<name>A0A1N7SUI7_9BURK</name>
<protein>
    <submittedName>
        <fullName evidence="1">Uncharacterized protein</fullName>
    </submittedName>
</protein>
<organism evidence="1 2">
    <name type="scientific">Paraburkholderia piptadeniae</name>
    <dbReference type="NCBI Taxonomy" id="1701573"/>
    <lineage>
        <taxon>Bacteria</taxon>
        <taxon>Pseudomonadati</taxon>
        <taxon>Pseudomonadota</taxon>
        <taxon>Betaproteobacteria</taxon>
        <taxon>Burkholderiales</taxon>
        <taxon>Burkholderiaceae</taxon>
        <taxon>Paraburkholderia</taxon>
    </lineage>
</organism>
<keyword evidence="2" id="KW-1185">Reference proteome</keyword>
<dbReference type="AlphaFoldDB" id="A0A1N7SUI7"/>
<proteinExistence type="predicted"/>
<dbReference type="EMBL" id="CYGY02000099">
    <property type="protein sequence ID" value="SIT51067.1"/>
    <property type="molecule type" value="Genomic_DNA"/>
</dbReference>
<evidence type="ECO:0000313" key="1">
    <source>
        <dbReference type="EMBL" id="SIT51067.1"/>
    </source>
</evidence>
<reference evidence="1" key="1">
    <citation type="submission" date="2016-12" db="EMBL/GenBank/DDBJ databases">
        <authorList>
            <person name="Moulin L."/>
        </authorList>
    </citation>
    <scope>NUCLEOTIDE SEQUENCE [LARGE SCALE GENOMIC DNA]</scope>
    <source>
        <strain evidence="1">STM 7183</strain>
    </source>
</reference>
<gene>
    <name evidence="1" type="ORF">BN2476_990045</name>
</gene>
<evidence type="ECO:0000313" key="2">
    <source>
        <dbReference type="Proteomes" id="UP000195569"/>
    </source>
</evidence>
<accession>A0A1N7SUI7</accession>